<sequence length="104" mass="12361">MPLYYSFSQRYMRGHSSKDKNEQLREKFSLEARIIVPNPTKDNRELSTDSVLTHKGTMKNRIEVSTAFLLHFSYPVFDLSRAMESTWKEKNTQNRFMLPKHFIS</sequence>
<dbReference type="AlphaFoldDB" id="A0A7S4HNM9"/>
<proteinExistence type="predicted"/>
<accession>A0A7S4HNM9</accession>
<name>A0A7S4HNM9_9STRA</name>
<dbReference type="EMBL" id="HBKQ01003154">
    <property type="protein sequence ID" value="CAE2204657.1"/>
    <property type="molecule type" value="Transcribed_RNA"/>
</dbReference>
<organism evidence="1">
    <name type="scientific">Odontella aurita</name>
    <dbReference type="NCBI Taxonomy" id="265563"/>
    <lineage>
        <taxon>Eukaryota</taxon>
        <taxon>Sar</taxon>
        <taxon>Stramenopiles</taxon>
        <taxon>Ochrophyta</taxon>
        <taxon>Bacillariophyta</taxon>
        <taxon>Mediophyceae</taxon>
        <taxon>Biddulphiophycidae</taxon>
        <taxon>Eupodiscales</taxon>
        <taxon>Odontellaceae</taxon>
        <taxon>Odontella</taxon>
    </lineage>
</organism>
<evidence type="ECO:0000313" key="1">
    <source>
        <dbReference type="EMBL" id="CAE2204657.1"/>
    </source>
</evidence>
<protein>
    <submittedName>
        <fullName evidence="1">Uncharacterized protein</fullName>
    </submittedName>
</protein>
<gene>
    <name evidence="1" type="ORF">OAUR00152_LOCUS2158</name>
</gene>
<reference evidence="1" key="1">
    <citation type="submission" date="2021-01" db="EMBL/GenBank/DDBJ databases">
        <authorList>
            <person name="Corre E."/>
            <person name="Pelletier E."/>
            <person name="Niang G."/>
            <person name="Scheremetjew M."/>
            <person name="Finn R."/>
            <person name="Kale V."/>
            <person name="Holt S."/>
            <person name="Cochrane G."/>
            <person name="Meng A."/>
            <person name="Brown T."/>
            <person name="Cohen L."/>
        </authorList>
    </citation>
    <scope>NUCLEOTIDE SEQUENCE</scope>
    <source>
        <strain evidence="1">Isolate 1302-5</strain>
    </source>
</reference>